<sequence>FILPSLSNSFIFSIIWIILICGVANLLLILCFLAKILSGVNVNVIFWYDPLTTYQFVIIQLFGILVIIYIICAFIASVVACIFRVKRKVSKLVELWLTLFYGLIPYVSHRLETRF</sequence>
<organism evidence="2 3">
    <name type="scientific">Pristionchus fissidentatus</name>
    <dbReference type="NCBI Taxonomy" id="1538716"/>
    <lineage>
        <taxon>Eukaryota</taxon>
        <taxon>Metazoa</taxon>
        <taxon>Ecdysozoa</taxon>
        <taxon>Nematoda</taxon>
        <taxon>Chromadorea</taxon>
        <taxon>Rhabditida</taxon>
        <taxon>Rhabditina</taxon>
        <taxon>Diplogasteromorpha</taxon>
        <taxon>Diplogasteroidea</taxon>
        <taxon>Neodiplogasteridae</taxon>
        <taxon>Pristionchus</taxon>
    </lineage>
</organism>
<keyword evidence="3" id="KW-1185">Reference proteome</keyword>
<gene>
    <name evidence="2" type="ORF">PFISCL1PPCAC_13584</name>
</gene>
<comment type="caution">
    <text evidence="2">The sequence shown here is derived from an EMBL/GenBank/DDBJ whole genome shotgun (WGS) entry which is preliminary data.</text>
</comment>
<feature type="non-terminal residue" evidence="2">
    <location>
        <position position="1"/>
    </location>
</feature>
<keyword evidence="1" id="KW-0812">Transmembrane</keyword>
<protein>
    <recommendedName>
        <fullName evidence="4">G protein-coupled receptor</fullName>
    </recommendedName>
</protein>
<feature type="transmembrane region" description="Helical" evidence="1">
    <location>
        <begin position="92"/>
        <end position="109"/>
    </location>
</feature>
<dbReference type="EMBL" id="BTSY01000004">
    <property type="protein sequence ID" value="GMT22287.1"/>
    <property type="molecule type" value="Genomic_DNA"/>
</dbReference>
<evidence type="ECO:0008006" key="4">
    <source>
        <dbReference type="Google" id="ProtNLM"/>
    </source>
</evidence>
<dbReference type="AlphaFoldDB" id="A0AAV5VWG5"/>
<evidence type="ECO:0000313" key="2">
    <source>
        <dbReference type="EMBL" id="GMT22287.1"/>
    </source>
</evidence>
<keyword evidence="1" id="KW-1133">Transmembrane helix</keyword>
<feature type="transmembrane region" description="Helical" evidence="1">
    <location>
        <begin position="12"/>
        <end position="37"/>
    </location>
</feature>
<reference evidence="2" key="1">
    <citation type="submission" date="2023-10" db="EMBL/GenBank/DDBJ databases">
        <title>Genome assembly of Pristionchus species.</title>
        <authorList>
            <person name="Yoshida K."/>
            <person name="Sommer R.J."/>
        </authorList>
    </citation>
    <scope>NUCLEOTIDE SEQUENCE</scope>
    <source>
        <strain evidence="2">RS5133</strain>
    </source>
</reference>
<accession>A0AAV5VWG5</accession>
<feature type="transmembrane region" description="Helical" evidence="1">
    <location>
        <begin position="57"/>
        <end position="85"/>
    </location>
</feature>
<dbReference type="Proteomes" id="UP001432322">
    <property type="component" value="Unassembled WGS sequence"/>
</dbReference>
<evidence type="ECO:0000313" key="3">
    <source>
        <dbReference type="Proteomes" id="UP001432322"/>
    </source>
</evidence>
<feature type="non-terminal residue" evidence="2">
    <location>
        <position position="115"/>
    </location>
</feature>
<evidence type="ECO:0000256" key="1">
    <source>
        <dbReference type="SAM" id="Phobius"/>
    </source>
</evidence>
<keyword evidence="1" id="KW-0472">Membrane</keyword>
<name>A0AAV5VWG5_9BILA</name>
<proteinExistence type="predicted"/>